<dbReference type="SUPFAM" id="SSF58104">
    <property type="entry name" value="Methyl-accepting chemotaxis protein (MCP) signaling domain"/>
    <property type="match status" value="1"/>
</dbReference>
<feature type="transmembrane region" description="Helical" evidence="6">
    <location>
        <begin position="191"/>
        <end position="211"/>
    </location>
</feature>
<dbReference type="Pfam" id="PF18947">
    <property type="entry name" value="HAMP_2"/>
    <property type="match status" value="1"/>
</dbReference>
<dbReference type="PANTHER" id="PTHR43531:SF14">
    <property type="entry name" value="METHYL-ACCEPTING CHEMOTAXIS PROTEIN I-RELATED"/>
    <property type="match status" value="1"/>
</dbReference>
<evidence type="ECO:0000256" key="2">
    <source>
        <dbReference type="ARBA" id="ARBA00023224"/>
    </source>
</evidence>
<name>A0ABQ6T2C4_9GAMM</name>
<feature type="domain" description="HAMP" evidence="8">
    <location>
        <begin position="393"/>
        <end position="445"/>
    </location>
</feature>
<dbReference type="SUPFAM" id="SSF158472">
    <property type="entry name" value="HAMP domain-like"/>
    <property type="match status" value="1"/>
</dbReference>
<dbReference type="InterPro" id="IPR024478">
    <property type="entry name" value="HlyB_4HB_MCP"/>
</dbReference>
<evidence type="ECO:0000256" key="3">
    <source>
        <dbReference type="ARBA" id="ARBA00029447"/>
    </source>
</evidence>
<keyword evidence="1" id="KW-0488">Methylation</keyword>
<reference evidence="9 10" key="1">
    <citation type="journal article" date="2020" name="Antonie Van Leeuwenhoek">
        <title>Stenotrophomonas cyclobalanopsidis sp. nov., isolated from the leaf spot disease of Cyclobalanopsis patelliformis.</title>
        <authorList>
            <person name="Bian D.R."/>
            <person name="Xue H."/>
            <person name="Piao C.G."/>
            <person name="Li Y."/>
        </authorList>
    </citation>
    <scope>NUCLEOTIDE SEQUENCE [LARGE SCALE GENOMIC DNA]</scope>
    <source>
        <strain evidence="9 10">TPQG1-4</strain>
    </source>
</reference>
<dbReference type="Gene3D" id="1.20.120.1530">
    <property type="match status" value="2"/>
</dbReference>
<organism evidence="9 10">
    <name type="scientific">Stenotrophomonas cyclobalanopsidis</name>
    <dbReference type="NCBI Taxonomy" id="2771362"/>
    <lineage>
        <taxon>Bacteria</taxon>
        <taxon>Pseudomonadati</taxon>
        <taxon>Pseudomonadota</taxon>
        <taxon>Gammaproteobacteria</taxon>
        <taxon>Lysobacterales</taxon>
        <taxon>Lysobacteraceae</taxon>
        <taxon>Stenotrophomonas</taxon>
    </lineage>
</organism>
<feature type="domain" description="HAMP" evidence="8">
    <location>
        <begin position="213"/>
        <end position="265"/>
    </location>
</feature>
<feature type="coiled-coil region" evidence="5">
    <location>
        <begin position="650"/>
        <end position="677"/>
    </location>
</feature>
<sequence length="706" mass="75398">MNTLRRFKVGTRLTAGFSVLLLLIATILAIALHSNYQQRQQFDNAVNVRVTRMGELYDMLIINKELLLLRRDMLIKRGQGLEEDLAKAHAMSARYDQIWAHFTERPATSPLAESMRGKVTQKQQATVALNRELDAAMQAGDFDAASTVLLTRAGPAAADWNAALAEFADLQQKLVEEAAQDMQALAARTTALLSLFGLLSLGLGIIAAWLISRSLTRPLAQVQASINAVTRGDLSVRHQDDSPDEVGQMLRATDGMVGLLQRFSQQTQLMIGKHAAEDISHRMPVDFPGVYGELAQGMNTMVFEHLDAIVDAIDVLNQYAQGDLSRDARRLPGSRAILHESMDAAKGSLHAINQDIQRLATAAAAGDFSVRGDAAVYRHDFRRMIEDLNRLMATADGSLGALSKVLGAMAEGDLTRRIEGDFQGVFATMQRDTNRTAENLAAIIRRIQEASGLIAGASDEIAAGNADLSRRTESQAANLEETAASMEELTSTVRQNAEHAQQADAASRSAGDALLQTAQAVQDVVRVMGQINASSLRIGEMVSLIDGIAFQTNILALNAAVEAARAGEQGRGFAVVASEVRGLAQRAAASAKDIKALIDESTGRVEAGIGIARQTEAAIGQLTDAAGQTGHLVQQIAQASVEQAAGIEQVNQTIAQMDEATQQNAALVEEASAAARAMAGQAADLDQAAAVFRVSAQATPTLRRAA</sequence>
<evidence type="ECO:0000256" key="1">
    <source>
        <dbReference type="ARBA" id="ARBA00022481"/>
    </source>
</evidence>
<dbReference type="SMART" id="SM00283">
    <property type="entry name" value="MA"/>
    <property type="match status" value="1"/>
</dbReference>
<evidence type="ECO:0000259" key="8">
    <source>
        <dbReference type="PROSITE" id="PS50885"/>
    </source>
</evidence>
<gene>
    <name evidence="9" type="ORF">FJU31_06560</name>
</gene>
<dbReference type="Pfam" id="PF18575">
    <property type="entry name" value="HAMP_N3"/>
    <property type="match status" value="1"/>
</dbReference>
<keyword evidence="6" id="KW-0472">Membrane</keyword>
<dbReference type="SMART" id="SM00304">
    <property type="entry name" value="HAMP"/>
    <property type="match status" value="2"/>
</dbReference>
<dbReference type="EMBL" id="VYKI01000006">
    <property type="protein sequence ID" value="KAA9000803.1"/>
    <property type="molecule type" value="Genomic_DNA"/>
</dbReference>
<dbReference type="Pfam" id="PF00015">
    <property type="entry name" value="MCPsignal"/>
    <property type="match status" value="1"/>
</dbReference>
<comment type="caution">
    <text evidence="9">The sequence shown here is derived from an EMBL/GenBank/DDBJ whole genome shotgun (WGS) entry which is preliminary data.</text>
</comment>
<keyword evidence="10" id="KW-1185">Reference proteome</keyword>
<keyword evidence="5" id="KW-0175">Coiled coil</keyword>
<protein>
    <submittedName>
        <fullName evidence="9">HAMP domain-containing protein</fullName>
    </submittedName>
</protein>
<dbReference type="RefSeq" id="WP_150454036.1">
    <property type="nucleotide sequence ID" value="NZ_VYKI01000006.1"/>
</dbReference>
<evidence type="ECO:0000313" key="9">
    <source>
        <dbReference type="EMBL" id="KAA9000803.1"/>
    </source>
</evidence>
<evidence type="ECO:0000313" key="10">
    <source>
        <dbReference type="Proteomes" id="UP000326367"/>
    </source>
</evidence>
<dbReference type="PROSITE" id="PS50111">
    <property type="entry name" value="CHEMOTAXIS_TRANSDUC_2"/>
    <property type="match status" value="1"/>
</dbReference>
<keyword evidence="6" id="KW-1133">Transmembrane helix</keyword>
<feature type="domain" description="Methyl-accepting transducer" evidence="7">
    <location>
        <begin position="450"/>
        <end position="679"/>
    </location>
</feature>
<dbReference type="PRINTS" id="PR00260">
    <property type="entry name" value="CHEMTRNSDUCR"/>
</dbReference>
<dbReference type="Pfam" id="PF12729">
    <property type="entry name" value="4HB_MCP_1"/>
    <property type="match status" value="1"/>
</dbReference>
<dbReference type="InterPro" id="IPR041395">
    <property type="entry name" value="McpB_HAMP_3rd"/>
</dbReference>
<keyword evidence="2 4" id="KW-0807">Transducer</keyword>
<dbReference type="Proteomes" id="UP000326367">
    <property type="component" value="Unassembled WGS sequence"/>
</dbReference>
<dbReference type="InterPro" id="IPR004089">
    <property type="entry name" value="MCPsignal_dom"/>
</dbReference>
<dbReference type="CDD" id="cd06225">
    <property type="entry name" value="HAMP"/>
    <property type="match status" value="1"/>
</dbReference>
<evidence type="ECO:0000256" key="5">
    <source>
        <dbReference type="SAM" id="Coils"/>
    </source>
</evidence>
<evidence type="ECO:0000256" key="4">
    <source>
        <dbReference type="PROSITE-ProRule" id="PRU00284"/>
    </source>
</evidence>
<dbReference type="PANTHER" id="PTHR43531">
    <property type="entry name" value="PROTEIN ICFG"/>
    <property type="match status" value="1"/>
</dbReference>
<comment type="similarity">
    <text evidence="3">Belongs to the methyl-accepting chemotaxis (MCP) protein family.</text>
</comment>
<dbReference type="CDD" id="cd11386">
    <property type="entry name" value="MCP_signal"/>
    <property type="match status" value="1"/>
</dbReference>
<evidence type="ECO:0000259" key="7">
    <source>
        <dbReference type="PROSITE" id="PS50111"/>
    </source>
</evidence>
<dbReference type="Pfam" id="PF00672">
    <property type="entry name" value="HAMP"/>
    <property type="match status" value="1"/>
</dbReference>
<dbReference type="InterPro" id="IPR003660">
    <property type="entry name" value="HAMP_dom"/>
</dbReference>
<dbReference type="InterPro" id="IPR004090">
    <property type="entry name" value="Chemotax_Me-accpt_rcpt"/>
</dbReference>
<evidence type="ECO:0000256" key="6">
    <source>
        <dbReference type="SAM" id="Phobius"/>
    </source>
</evidence>
<dbReference type="Gene3D" id="1.10.287.950">
    <property type="entry name" value="Methyl-accepting chemotaxis protein"/>
    <property type="match status" value="1"/>
</dbReference>
<dbReference type="PROSITE" id="PS50885">
    <property type="entry name" value="HAMP"/>
    <property type="match status" value="2"/>
</dbReference>
<keyword evidence="6" id="KW-0812">Transmembrane</keyword>
<accession>A0ABQ6T2C4</accession>
<proteinExistence type="inferred from homology"/>
<dbReference type="InterPro" id="IPR051310">
    <property type="entry name" value="MCP_chemotaxis"/>
</dbReference>